<reference evidence="4 5" key="1">
    <citation type="submission" date="2019-12" db="EMBL/GenBank/DDBJ databases">
        <title>Genomic-based taxomic classification of the family Erythrobacteraceae.</title>
        <authorList>
            <person name="Xu L."/>
        </authorList>
    </citation>
    <scope>NUCLEOTIDE SEQUENCE [LARGE SCALE GENOMIC DNA]</scope>
    <source>
        <strain evidence="4 5">DSM 16225</strain>
    </source>
</reference>
<dbReference type="Pfam" id="PF13413">
    <property type="entry name" value="HTH_25"/>
    <property type="match status" value="1"/>
</dbReference>
<evidence type="ECO:0000313" key="4">
    <source>
        <dbReference type="EMBL" id="MXO51395.1"/>
    </source>
</evidence>
<dbReference type="GO" id="GO:0003677">
    <property type="term" value="F:DNA binding"/>
    <property type="evidence" value="ECO:0007669"/>
    <property type="project" value="InterPro"/>
</dbReference>
<feature type="compositionally biased region" description="Low complexity" evidence="1">
    <location>
        <begin position="161"/>
        <end position="177"/>
    </location>
</feature>
<organism evidence="4 5">
    <name type="scientific">Qipengyuania gaetbuli</name>
    <dbReference type="NCBI Taxonomy" id="266952"/>
    <lineage>
        <taxon>Bacteria</taxon>
        <taxon>Pseudomonadati</taxon>
        <taxon>Pseudomonadota</taxon>
        <taxon>Alphaproteobacteria</taxon>
        <taxon>Sphingomonadales</taxon>
        <taxon>Erythrobacteraceae</taxon>
        <taxon>Qipengyuania</taxon>
    </lineage>
</organism>
<dbReference type="Proteomes" id="UP000444185">
    <property type="component" value="Unassembled WGS sequence"/>
</dbReference>
<gene>
    <name evidence="4" type="ORF">GRI42_08785</name>
</gene>
<evidence type="ECO:0000256" key="2">
    <source>
        <dbReference type="SAM" id="Phobius"/>
    </source>
</evidence>
<dbReference type="RefSeq" id="WP_160608131.1">
    <property type="nucleotide sequence ID" value="NZ_WTYF01000004.1"/>
</dbReference>
<dbReference type="PROSITE" id="PS50943">
    <property type="entry name" value="HTH_CROC1"/>
    <property type="match status" value="1"/>
</dbReference>
<protein>
    <submittedName>
        <fullName evidence="4">DUF4115 domain-containing protein</fullName>
    </submittedName>
</protein>
<dbReference type="SMART" id="SM00530">
    <property type="entry name" value="HTH_XRE"/>
    <property type="match status" value="1"/>
</dbReference>
<dbReference type="InterPro" id="IPR010982">
    <property type="entry name" value="Lambda_DNA-bd_dom_sf"/>
</dbReference>
<keyword evidence="2" id="KW-1133">Transmembrane helix</keyword>
<dbReference type="CDD" id="cd00093">
    <property type="entry name" value="HTH_XRE"/>
    <property type="match status" value="1"/>
</dbReference>
<dbReference type="InterPro" id="IPR025194">
    <property type="entry name" value="RodZ-like_C"/>
</dbReference>
<evidence type="ECO:0000313" key="5">
    <source>
        <dbReference type="Proteomes" id="UP000444185"/>
    </source>
</evidence>
<feature type="region of interest" description="Disordered" evidence="1">
    <location>
        <begin position="154"/>
        <end position="179"/>
    </location>
</feature>
<feature type="domain" description="HTH cro/C1-type" evidence="3">
    <location>
        <begin position="22"/>
        <end position="54"/>
    </location>
</feature>
<dbReference type="InterPro" id="IPR001387">
    <property type="entry name" value="Cro/C1-type_HTH"/>
</dbReference>
<evidence type="ECO:0000256" key="1">
    <source>
        <dbReference type="SAM" id="MobiDB-lite"/>
    </source>
</evidence>
<dbReference type="InterPro" id="IPR050400">
    <property type="entry name" value="Bact_Cytoskel_RodZ"/>
</dbReference>
<dbReference type="OrthoDB" id="9790252at2"/>
<keyword evidence="5" id="KW-1185">Reference proteome</keyword>
<feature type="region of interest" description="Disordered" evidence="1">
    <location>
        <begin position="262"/>
        <end position="283"/>
    </location>
</feature>
<accession>A0A844XZJ3</accession>
<proteinExistence type="predicted"/>
<dbReference type="AlphaFoldDB" id="A0A844XZJ3"/>
<keyword evidence="2" id="KW-0472">Membrane</keyword>
<dbReference type="EMBL" id="WTYF01000004">
    <property type="protein sequence ID" value="MXO51395.1"/>
    <property type="molecule type" value="Genomic_DNA"/>
</dbReference>
<sequence>MEEEDAIVEQEGTRALSAGERLRQAREAKGLGLEQVAAETRIPQRHLQAIEAGNFAALPSRTYAIGFSRTYARTMDLDERDILDQVREELAQDGGDHRNAPAKFEPGDPARVPGRGLAWFTVFAAILLMGGIYAFYRSYFAPGLGPAPLQDPAEQVAANEGAQQATPSPAATPTGGPVVFTSEMDGTWVRFYDAQGERLFEGLMDKGDTFTVPADAEGPQIRTGRPYAFAITIGGRPVPKLSEEDTVVSDMPVSAEALLARPAAPAPAPTASATPAAAATPAT</sequence>
<evidence type="ECO:0000259" key="3">
    <source>
        <dbReference type="PROSITE" id="PS50943"/>
    </source>
</evidence>
<feature type="transmembrane region" description="Helical" evidence="2">
    <location>
        <begin position="117"/>
        <end position="136"/>
    </location>
</feature>
<dbReference type="SUPFAM" id="SSF47413">
    <property type="entry name" value="lambda repressor-like DNA-binding domains"/>
    <property type="match status" value="1"/>
</dbReference>
<dbReference type="Gene3D" id="1.10.260.40">
    <property type="entry name" value="lambda repressor-like DNA-binding domains"/>
    <property type="match status" value="1"/>
</dbReference>
<dbReference type="PANTHER" id="PTHR34475:SF1">
    <property type="entry name" value="CYTOSKELETON PROTEIN RODZ"/>
    <property type="match status" value="1"/>
</dbReference>
<comment type="caution">
    <text evidence="4">The sequence shown here is derived from an EMBL/GenBank/DDBJ whole genome shotgun (WGS) entry which is preliminary data.</text>
</comment>
<keyword evidence="2" id="KW-0812">Transmembrane</keyword>
<dbReference type="PANTHER" id="PTHR34475">
    <property type="match status" value="1"/>
</dbReference>
<name>A0A844XZJ3_9SPHN</name>
<dbReference type="Pfam" id="PF13464">
    <property type="entry name" value="RodZ_C"/>
    <property type="match status" value="1"/>
</dbReference>